<name>A0AAE0Z786_9GAST</name>
<dbReference type="Proteomes" id="UP001283361">
    <property type="component" value="Unassembled WGS sequence"/>
</dbReference>
<protein>
    <submittedName>
        <fullName evidence="2">Uncharacterized protein</fullName>
    </submittedName>
</protein>
<sequence length="144" mass="15800">MKQTLKMDKSAGETPVKAIRMWIEAPRTIPVGHAKTFPVFEKSRHAESFQILLEGADQETLGSALQALRSRSSRPASDRSRNIGITSGTCHRWMSGSSQQQGQIATADEARPGLMASQVRPWSGPGPTEPMSREANAWFHGSLR</sequence>
<evidence type="ECO:0000256" key="1">
    <source>
        <dbReference type="SAM" id="MobiDB-lite"/>
    </source>
</evidence>
<reference evidence="2" key="1">
    <citation type="journal article" date="2023" name="G3 (Bethesda)">
        <title>A reference genome for the long-term kleptoplast-retaining sea slug Elysia crispata morphotype clarki.</title>
        <authorList>
            <person name="Eastman K.E."/>
            <person name="Pendleton A.L."/>
            <person name="Shaikh M.A."/>
            <person name="Suttiyut T."/>
            <person name="Ogas R."/>
            <person name="Tomko P."/>
            <person name="Gavelis G."/>
            <person name="Widhalm J.R."/>
            <person name="Wisecaver J.H."/>
        </authorList>
    </citation>
    <scope>NUCLEOTIDE SEQUENCE</scope>
    <source>
        <strain evidence="2">ECLA1</strain>
    </source>
</reference>
<gene>
    <name evidence="2" type="ORF">RRG08_052547</name>
</gene>
<proteinExistence type="predicted"/>
<accession>A0AAE0Z786</accession>
<keyword evidence="3" id="KW-1185">Reference proteome</keyword>
<evidence type="ECO:0000313" key="3">
    <source>
        <dbReference type="Proteomes" id="UP001283361"/>
    </source>
</evidence>
<comment type="caution">
    <text evidence="2">The sequence shown here is derived from an EMBL/GenBank/DDBJ whole genome shotgun (WGS) entry which is preliminary data.</text>
</comment>
<feature type="region of interest" description="Disordered" evidence="1">
    <location>
        <begin position="68"/>
        <end position="144"/>
    </location>
</feature>
<dbReference type="EMBL" id="JAWDGP010004589">
    <property type="protein sequence ID" value="KAK3763212.1"/>
    <property type="molecule type" value="Genomic_DNA"/>
</dbReference>
<evidence type="ECO:0000313" key="2">
    <source>
        <dbReference type="EMBL" id="KAK3763212.1"/>
    </source>
</evidence>
<organism evidence="2 3">
    <name type="scientific">Elysia crispata</name>
    <name type="common">lettuce slug</name>
    <dbReference type="NCBI Taxonomy" id="231223"/>
    <lineage>
        <taxon>Eukaryota</taxon>
        <taxon>Metazoa</taxon>
        <taxon>Spiralia</taxon>
        <taxon>Lophotrochozoa</taxon>
        <taxon>Mollusca</taxon>
        <taxon>Gastropoda</taxon>
        <taxon>Heterobranchia</taxon>
        <taxon>Euthyneura</taxon>
        <taxon>Panpulmonata</taxon>
        <taxon>Sacoglossa</taxon>
        <taxon>Placobranchoidea</taxon>
        <taxon>Plakobranchidae</taxon>
        <taxon>Elysia</taxon>
    </lineage>
</organism>
<dbReference type="AlphaFoldDB" id="A0AAE0Z786"/>
<feature type="compositionally biased region" description="Polar residues" evidence="1">
    <location>
        <begin position="83"/>
        <end position="104"/>
    </location>
</feature>